<dbReference type="PROSITE" id="PS50088">
    <property type="entry name" value="ANK_REPEAT"/>
    <property type="match status" value="2"/>
</dbReference>
<protein>
    <recommendedName>
        <fullName evidence="6">Ankyrin repeat domain-containing protein</fullName>
    </recommendedName>
</protein>
<dbReference type="Proteomes" id="UP001189429">
    <property type="component" value="Unassembled WGS sequence"/>
</dbReference>
<keyword evidence="1" id="KW-0677">Repeat</keyword>
<evidence type="ECO:0000256" key="1">
    <source>
        <dbReference type="ARBA" id="ARBA00022737"/>
    </source>
</evidence>
<gene>
    <name evidence="4" type="ORF">PCOR1329_LOCUS75710</name>
</gene>
<organism evidence="4 5">
    <name type="scientific">Prorocentrum cordatum</name>
    <dbReference type="NCBI Taxonomy" id="2364126"/>
    <lineage>
        <taxon>Eukaryota</taxon>
        <taxon>Sar</taxon>
        <taxon>Alveolata</taxon>
        <taxon>Dinophyceae</taxon>
        <taxon>Prorocentrales</taxon>
        <taxon>Prorocentraceae</taxon>
        <taxon>Prorocentrum</taxon>
    </lineage>
</organism>
<accession>A0ABN9XDM2</accession>
<reference evidence="4" key="1">
    <citation type="submission" date="2023-10" db="EMBL/GenBank/DDBJ databases">
        <authorList>
            <person name="Chen Y."/>
            <person name="Shah S."/>
            <person name="Dougan E. K."/>
            <person name="Thang M."/>
            <person name="Chan C."/>
        </authorList>
    </citation>
    <scope>NUCLEOTIDE SEQUENCE [LARGE SCALE GENOMIC DNA]</scope>
</reference>
<feature type="repeat" description="ANK" evidence="3">
    <location>
        <begin position="135"/>
        <end position="167"/>
    </location>
</feature>
<dbReference type="SMART" id="SM00248">
    <property type="entry name" value="ANK"/>
    <property type="match status" value="2"/>
</dbReference>
<proteinExistence type="predicted"/>
<keyword evidence="5" id="KW-1185">Reference proteome</keyword>
<keyword evidence="2 3" id="KW-0040">ANK repeat</keyword>
<evidence type="ECO:0000313" key="5">
    <source>
        <dbReference type="Proteomes" id="UP001189429"/>
    </source>
</evidence>
<evidence type="ECO:0000256" key="3">
    <source>
        <dbReference type="PROSITE-ProRule" id="PRU00023"/>
    </source>
</evidence>
<dbReference type="PANTHER" id="PTHR24126:SF14">
    <property type="entry name" value="ANK_REP_REGION DOMAIN-CONTAINING PROTEIN"/>
    <property type="match status" value="1"/>
</dbReference>
<dbReference type="Gene3D" id="1.25.40.20">
    <property type="entry name" value="Ankyrin repeat-containing domain"/>
    <property type="match status" value="1"/>
</dbReference>
<name>A0ABN9XDM2_9DINO</name>
<evidence type="ECO:0000313" key="4">
    <source>
        <dbReference type="EMBL" id="CAK0897562.1"/>
    </source>
</evidence>
<evidence type="ECO:0000256" key="2">
    <source>
        <dbReference type="ARBA" id="ARBA00023043"/>
    </source>
</evidence>
<dbReference type="InterPro" id="IPR036770">
    <property type="entry name" value="Ankyrin_rpt-contain_sf"/>
</dbReference>
<evidence type="ECO:0008006" key="6">
    <source>
        <dbReference type="Google" id="ProtNLM"/>
    </source>
</evidence>
<dbReference type="PANTHER" id="PTHR24126">
    <property type="entry name" value="ANKYRIN REPEAT, PH AND SEC7 DOMAIN CONTAINING PROTEIN SECG-RELATED"/>
    <property type="match status" value="1"/>
</dbReference>
<dbReference type="SUPFAM" id="SSF48403">
    <property type="entry name" value="Ankyrin repeat"/>
    <property type="match status" value="1"/>
</dbReference>
<dbReference type="PRINTS" id="PR01415">
    <property type="entry name" value="ANKYRIN"/>
</dbReference>
<dbReference type="EMBL" id="CAUYUJ010020352">
    <property type="protein sequence ID" value="CAK0897562.1"/>
    <property type="molecule type" value="Genomic_DNA"/>
</dbReference>
<dbReference type="Pfam" id="PF12796">
    <property type="entry name" value="Ank_2"/>
    <property type="match status" value="1"/>
</dbReference>
<dbReference type="PROSITE" id="PS50297">
    <property type="entry name" value="ANK_REP_REGION"/>
    <property type="match status" value="2"/>
</dbReference>
<sequence length="171" mass="17651">MLRYVAMLDEISPAWRDGAVVDEPTVEELLAAETVRPAEGTGMGVRASTMAAVEDGDFDGTPVGQLCAEIAEGNAEAVAAQLARSPQLAFQADKDGMAPLHWAADRGCVEVVEALLALVGTGADAAERVNARDGAGDTPLHYAVNTESVEVVRLLVAAGADIHAENEAALA</sequence>
<dbReference type="InterPro" id="IPR002110">
    <property type="entry name" value="Ankyrin_rpt"/>
</dbReference>
<feature type="repeat" description="ANK" evidence="3">
    <location>
        <begin position="95"/>
        <end position="116"/>
    </location>
</feature>
<comment type="caution">
    <text evidence="4">The sequence shown here is derived from an EMBL/GenBank/DDBJ whole genome shotgun (WGS) entry which is preliminary data.</text>
</comment>